<sequence>MSDVHVDIRLRRITKIYNEGDSATGVVLIVNNTKSDVSHQGVTLALDGRVNLKMSSKNIGVFESFYNSVKPIQLTSANIDILKPGRVKSGRTELPFEIPLKPRVANRPLYETYHGLYVNIEYMLMAEMKRSLRKDLRKEIEIVVEYKDKEQSFISPESTSFTLNPNSVQKTAKERETFPRFVIKGDLKTQGPIGSPMTGEITIESCEQPIKSIELQLMRVEVCGCAEGYSKDATEIQNIQIAEGDPCRNVAIPIYMVYPRLYTCPTLTTRNFQVEFEVNIIVIFQSQYLVSQKFPLQLSRF</sequence>
<dbReference type="SUPFAM" id="SSF81296">
    <property type="entry name" value="E set domains"/>
    <property type="match status" value="1"/>
</dbReference>
<evidence type="ECO:0000256" key="4">
    <source>
        <dbReference type="ARBA" id="ARBA00067597"/>
    </source>
</evidence>
<evidence type="ECO:0000313" key="7">
    <source>
        <dbReference type="EMBL" id="CAD5112013.1"/>
    </source>
</evidence>
<dbReference type="InterPro" id="IPR028934">
    <property type="entry name" value="Vps26-related"/>
</dbReference>
<evidence type="ECO:0000256" key="2">
    <source>
        <dbReference type="ARBA" id="ARBA00009100"/>
    </source>
</evidence>
<dbReference type="GO" id="GO:0006886">
    <property type="term" value="P:intracellular protein transport"/>
    <property type="evidence" value="ECO:0007669"/>
    <property type="project" value="InterPro"/>
</dbReference>
<dbReference type="OrthoDB" id="10263384at2759"/>
<evidence type="ECO:0000256" key="6">
    <source>
        <dbReference type="ARBA" id="ARBA00093474"/>
    </source>
</evidence>
<organism evidence="7 8">
    <name type="scientific">Dimorphilus gyrociliatus</name>
    <dbReference type="NCBI Taxonomy" id="2664684"/>
    <lineage>
        <taxon>Eukaryota</taxon>
        <taxon>Metazoa</taxon>
        <taxon>Spiralia</taxon>
        <taxon>Lophotrochozoa</taxon>
        <taxon>Annelida</taxon>
        <taxon>Polychaeta</taxon>
        <taxon>Polychaeta incertae sedis</taxon>
        <taxon>Dinophilidae</taxon>
        <taxon>Dimorphilus</taxon>
    </lineage>
</organism>
<dbReference type="Proteomes" id="UP000549394">
    <property type="component" value="Unassembled WGS sequence"/>
</dbReference>
<dbReference type="AlphaFoldDB" id="A0A7I8V876"/>
<comment type="subunit">
    <text evidence="6">Component of the commander complex that is essential for endosomal recycling of transmembrane cargos; the commander complex is composed of the CCC subcomplex and the retriever subcomplex. Component of the heterotrimeric retriever complex consisting of VPS26C, VPS29 and VPS35L; within the complex interacts with VPS35L. Interacts with SNX17 (via C-terminus); the interaction is direct and associates SNX17 with the retriever complex. Interacts with SNX31; the interaction is direct.</text>
</comment>
<protein>
    <recommendedName>
        <fullName evidence="4">Vacuolar protein sorting-associated protein 26C</fullName>
    </recommendedName>
</protein>
<gene>
    <name evidence="7" type="ORF">DGYR_LOCUS1222</name>
</gene>
<evidence type="ECO:0000313" key="8">
    <source>
        <dbReference type="Proteomes" id="UP000549394"/>
    </source>
</evidence>
<reference evidence="7 8" key="1">
    <citation type="submission" date="2020-08" db="EMBL/GenBank/DDBJ databases">
        <authorList>
            <person name="Hejnol A."/>
        </authorList>
    </citation>
    <scope>NUCLEOTIDE SEQUENCE [LARGE SCALE GENOMIC DNA]</scope>
</reference>
<name>A0A7I8V876_9ANNE</name>
<dbReference type="InterPro" id="IPR014752">
    <property type="entry name" value="Arrestin-like_C"/>
</dbReference>
<dbReference type="Gene3D" id="2.60.40.640">
    <property type="match status" value="2"/>
</dbReference>
<evidence type="ECO:0000256" key="3">
    <source>
        <dbReference type="ARBA" id="ARBA00022753"/>
    </source>
</evidence>
<comment type="similarity">
    <text evidence="2">Belongs to the VPS26 family.</text>
</comment>
<comment type="subcellular location">
    <subcellularLocation>
        <location evidence="1">Endosome</location>
    </subcellularLocation>
</comment>
<dbReference type="Pfam" id="PF03643">
    <property type="entry name" value="Vps26"/>
    <property type="match status" value="1"/>
</dbReference>
<keyword evidence="8" id="KW-1185">Reference proteome</keyword>
<dbReference type="GO" id="GO:0005768">
    <property type="term" value="C:endosome"/>
    <property type="evidence" value="ECO:0007669"/>
    <property type="project" value="UniProtKB-SubCell"/>
</dbReference>
<comment type="function">
    <text evidence="5">Component of the commander complex that is essential for endosomal recycling of transmembrane cargos; the commander complex is composed of the CCC subcomplex and the retriever subcomplex. Component of the retriever complex, which is a heterotrimeric complex related to retromer cargo-selective complex (CSC) and essential for retromer-independent retrieval and recycling of numerous cargos such as integrin alpha-5/beta-1 (ITGA5:ITGB1). The recruitment of the retriever complex to the endosomal membrane involves CCC and WASH complexes. In the endosomes, drives the retriever and recycling of NxxY-motif-containing cargo proteins by coupling to SNX17, a cargo essential for the homeostatic maintenance of numerous cell surface proteins associated with processes that include cell migration, cell adhesion, nutrient supply and cell signaling.</text>
</comment>
<comment type="caution">
    <text evidence="7">The sequence shown here is derived from an EMBL/GenBank/DDBJ whole genome shotgun (WGS) entry which is preliminary data.</text>
</comment>
<dbReference type="FunFam" id="2.60.40.640:FF:000009">
    <property type="entry name" value="Down syndrome critical region protein 3"/>
    <property type="match status" value="1"/>
</dbReference>
<proteinExistence type="inferred from homology"/>
<evidence type="ECO:0000256" key="1">
    <source>
        <dbReference type="ARBA" id="ARBA00004177"/>
    </source>
</evidence>
<accession>A0A7I8V876</accession>
<dbReference type="InterPro" id="IPR014756">
    <property type="entry name" value="Ig_E-set"/>
</dbReference>
<evidence type="ECO:0000256" key="5">
    <source>
        <dbReference type="ARBA" id="ARBA00093280"/>
    </source>
</evidence>
<dbReference type="EMBL" id="CAJFCJ010000002">
    <property type="protein sequence ID" value="CAD5112013.1"/>
    <property type="molecule type" value="Genomic_DNA"/>
</dbReference>
<keyword evidence="3" id="KW-0967">Endosome</keyword>
<dbReference type="PANTHER" id="PTHR12233">
    <property type="entry name" value="VACUOLAR PROTEIN SORTING 26 RELATED"/>
    <property type="match status" value="1"/>
</dbReference>